<evidence type="ECO:0000313" key="4">
    <source>
        <dbReference type="EMBL" id="ABJ90596.1"/>
    </source>
</evidence>
<dbReference type="GO" id="GO:0042803">
    <property type="term" value="F:protein homodimerization activity"/>
    <property type="evidence" value="ECO:0007669"/>
    <property type="project" value="InterPro"/>
</dbReference>
<evidence type="ECO:0000256" key="1">
    <source>
        <dbReference type="ARBA" id="ARBA00009054"/>
    </source>
</evidence>
<gene>
    <name evidence="4" type="primary">grpE</name>
    <name evidence="4" type="ordered locus">BCc_119</name>
</gene>
<dbReference type="SUPFAM" id="SSF51064">
    <property type="entry name" value="Head domain of nucleotide exchange factor GrpE"/>
    <property type="match status" value="1"/>
</dbReference>
<sequence>MIEKNEKKKILKKDKKKKITIKKIEKKISLLIKEKKNIRLRHYANIENIIKKNASEIKFIKTNMFENFLNSIFSIINKIDLLTINLKNMSSTQKSLFEGIKLTKNIFEKNLKNWKIKKINKINIPFNEKIHKIKKNEKKNSISKNKKIKNIIKPGYILKNKVIKKAIVLL</sequence>
<evidence type="ECO:0000256" key="2">
    <source>
        <dbReference type="ARBA" id="ARBA00023016"/>
    </source>
</evidence>
<dbReference type="Pfam" id="PF01025">
    <property type="entry name" value="GrpE"/>
    <property type="match status" value="1"/>
</dbReference>
<dbReference type="InterPro" id="IPR009012">
    <property type="entry name" value="GrpE_head"/>
</dbReference>
<dbReference type="eggNOG" id="COG0576">
    <property type="taxonomic scope" value="Bacteria"/>
</dbReference>
<protein>
    <submittedName>
        <fullName evidence="4">Hsp70 co-chaperone</fullName>
    </submittedName>
</protein>
<dbReference type="OrthoDB" id="6554631at2"/>
<keyword evidence="5" id="KW-1185">Reference proteome</keyword>
<keyword evidence="2" id="KW-0346">Stress response</keyword>
<evidence type="ECO:0000313" key="5">
    <source>
        <dbReference type="Proteomes" id="UP000000669"/>
    </source>
</evidence>
<dbReference type="InterPro" id="IPR000740">
    <property type="entry name" value="GrpE"/>
</dbReference>
<dbReference type="Gene3D" id="3.90.20.20">
    <property type="match status" value="1"/>
</dbReference>
<dbReference type="KEGG" id="bcc:BCc_119"/>
<dbReference type="SUPFAM" id="SSF58014">
    <property type="entry name" value="Coiled-coil domain of nucleotide exchange factor GrpE"/>
    <property type="match status" value="1"/>
</dbReference>
<dbReference type="EMBL" id="CP000263">
    <property type="protein sequence ID" value="ABJ90596.1"/>
    <property type="molecule type" value="Genomic_DNA"/>
</dbReference>
<dbReference type="GO" id="GO:0006457">
    <property type="term" value="P:protein folding"/>
    <property type="evidence" value="ECO:0007669"/>
    <property type="project" value="InterPro"/>
</dbReference>
<accession>Q057V3</accession>
<name>Q057V3_BUCCC</name>
<dbReference type="InterPro" id="IPR013805">
    <property type="entry name" value="GrpE_CC"/>
</dbReference>
<dbReference type="AlphaFoldDB" id="Q057V3"/>
<comment type="similarity">
    <text evidence="1">Belongs to the GrpE family.</text>
</comment>
<dbReference type="HOGENOM" id="CLU_1567736_0_0_6"/>
<dbReference type="RefSeq" id="WP_011672515.1">
    <property type="nucleotide sequence ID" value="NC_008513.1"/>
</dbReference>
<dbReference type="Proteomes" id="UP000000669">
    <property type="component" value="Chromosome"/>
</dbReference>
<reference evidence="4 5" key="1">
    <citation type="journal article" date="2006" name="Science">
        <title>A small microbial genome: the end of a long symbiotic relationship?</title>
        <authorList>
            <person name="Perez-Brocal V."/>
            <person name="Gil R."/>
            <person name="Ramos S."/>
            <person name="Lamelas A."/>
            <person name="Postigo M."/>
            <person name="Michelena J.M."/>
            <person name="Silva F.J."/>
            <person name="Moya A."/>
            <person name="Latorre A."/>
        </authorList>
    </citation>
    <scope>NUCLEOTIDE SEQUENCE [LARGE SCALE GENOMIC DNA]</scope>
    <source>
        <strain evidence="5">Cc</strain>
    </source>
</reference>
<evidence type="ECO:0000256" key="3">
    <source>
        <dbReference type="ARBA" id="ARBA00023186"/>
    </source>
</evidence>
<dbReference type="STRING" id="372461.BCc_119"/>
<dbReference type="GO" id="GO:0051087">
    <property type="term" value="F:protein-folding chaperone binding"/>
    <property type="evidence" value="ECO:0007669"/>
    <property type="project" value="InterPro"/>
</dbReference>
<keyword evidence="3" id="KW-0143">Chaperone</keyword>
<dbReference type="Gene3D" id="2.30.22.10">
    <property type="entry name" value="Head domain of nucleotide exchange factor GrpE"/>
    <property type="match status" value="1"/>
</dbReference>
<organism evidence="4 5">
    <name type="scientific">Buchnera aphidicola subsp. Cinara cedri (strain Cc)</name>
    <dbReference type="NCBI Taxonomy" id="372461"/>
    <lineage>
        <taxon>Bacteria</taxon>
        <taxon>Pseudomonadati</taxon>
        <taxon>Pseudomonadota</taxon>
        <taxon>Gammaproteobacteria</taxon>
        <taxon>Enterobacterales</taxon>
        <taxon>Erwiniaceae</taxon>
        <taxon>Buchnera</taxon>
    </lineage>
</organism>
<proteinExistence type="inferred from homology"/>
<dbReference type="GO" id="GO:0000774">
    <property type="term" value="F:adenyl-nucleotide exchange factor activity"/>
    <property type="evidence" value="ECO:0007669"/>
    <property type="project" value="InterPro"/>
</dbReference>